<gene>
    <name evidence="1" type="ORF">BOTNAR_0560g00050</name>
</gene>
<dbReference type="Proteomes" id="UP000297452">
    <property type="component" value="Unassembled WGS sequence"/>
</dbReference>
<organism evidence="1 2">
    <name type="scientific">Botryotinia narcissicola</name>
    <dbReference type="NCBI Taxonomy" id="278944"/>
    <lineage>
        <taxon>Eukaryota</taxon>
        <taxon>Fungi</taxon>
        <taxon>Dikarya</taxon>
        <taxon>Ascomycota</taxon>
        <taxon>Pezizomycotina</taxon>
        <taxon>Leotiomycetes</taxon>
        <taxon>Helotiales</taxon>
        <taxon>Sclerotiniaceae</taxon>
        <taxon>Botryotinia</taxon>
    </lineage>
</organism>
<evidence type="ECO:0000313" key="2">
    <source>
        <dbReference type="Proteomes" id="UP000297452"/>
    </source>
</evidence>
<dbReference type="AlphaFoldDB" id="A0A4Z1HCG8"/>
<protein>
    <submittedName>
        <fullName evidence="1">Uncharacterized protein</fullName>
    </submittedName>
</protein>
<accession>A0A4Z1HCG8</accession>
<keyword evidence="2" id="KW-1185">Reference proteome</keyword>
<name>A0A4Z1HCG8_9HELO</name>
<dbReference type="EMBL" id="PQXJ01000560">
    <property type="protein sequence ID" value="TGO46868.1"/>
    <property type="molecule type" value="Genomic_DNA"/>
</dbReference>
<proteinExistence type="predicted"/>
<evidence type="ECO:0000313" key="1">
    <source>
        <dbReference type="EMBL" id="TGO46868.1"/>
    </source>
</evidence>
<reference evidence="1 2" key="1">
    <citation type="submission" date="2017-12" db="EMBL/GenBank/DDBJ databases">
        <title>Comparative genomics of Botrytis spp.</title>
        <authorList>
            <person name="Valero-Jimenez C.A."/>
            <person name="Tapia P."/>
            <person name="Veloso J."/>
            <person name="Silva-Moreno E."/>
            <person name="Staats M."/>
            <person name="Valdes J.H."/>
            <person name="Van Kan J.A.L."/>
        </authorList>
    </citation>
    <scope>NUCLEOTIDE SEQUENCE [LARGE SCALE GENOMIC DNA]</scope>
    <source>
        <strain evidence="1 2">MUCL2120</strain>
    </source>
</reference>
<comment type="caution">
    <text evidence="1">The sequence shown here is derived from an EMBL/GenBank/DDBJ whole genome shotgun (WGS) entry which is preliminary data.</text>
</comment>
<sequence>MKLLCSIVPVYTVCDAHGNLLGVLVIRRPRNPNHEIPVLAGVFMVQSTNGDPRLRFRLFKNKQPTQQPQALTHYAIYAISIPPTCVDRAET</sequence>